<dbReference type="FunCoup" id="A0A2Y9FYV3">
    <property type="interactions" value="208"/>
</dbReference>
<feature type="domain" description="Homeobox" evidence="5">
    <location>
        <begin position="319"/>
        <end position="399"/>
    </location>
</feature>
<keyword evidence="1 2" id="KW-0371">Homeobox</keyword>
<feature type="compositionally biased region" description="Pro residues" evidence="3">
    <location>
        <begin position="555"/>
        <end position="568"/>
    </location>
</feature>
<evidence type="ECO:0000256" key="3">
    <source>
        <dbReference type="SAM" id="MobiDB-lite"/>
    </source>
</evidence>
<dbReference type="GO" id="GO:0000978">
    <property type="term" value="F:RNA polymerase II cis-regulatory region sequence-specific DNA binding"/>
    <property type="evidence" value="ECO:0007669"/>
    <property type="project" value="TreeGrafter"/>
</dbReference>
<dbReference type="InterPro" id="IPR009057">
    <property type="entry name" value="Homeodomain-like_sf"/>
</dbReference>
<name>A0A2Y9FYV3_TRIMA</name>
<dbReference type="STRING" id="127582.A0A2Y9FYV3"/>
<evidence type="ECO:0000256" key="4">
    <source>
        <dbReference type="SAM" id="SignalP"/>
    </source>
</evidence>
<dbReference type="CTD" id="135935"/>
<dbReference type="InParanoid" id="A0A2Y9FYV3"/>
<feature type="region of interest" description="Disordered" evidence="3">
    <location>
        <begin position="69"/>
        <end position="117"/>
    </location>
</feature>
<dbReference type="KEGG" id="tmu:101354025"/>
<feature type="region of interest" description="Disordered" evidence="3">
    <location>
        <begin position="371"/>
        <end position="499"/>
    </location>
</feature>
<evidence type="ECO:0000256" key="2">
    <source>
        <dbReference type="RuleBase" id="RU000682"/>
    </source>
</evidence>
<feature type="signal peptide" evidence="4">
    <location>
        <begin position="1"/>
        <end position="24"/>
    </location>
</feature>
<dbReference type="InterPro" id="IPR001356">
    <property type="entry name" value="HD"/>
</dbReference>
<feature type="compositionally biased region" description="Basic and acidic residues" evidence="3">
    <location>
        <begin position="397"/>
        <end position="408"/>
    </location>
</feature>
<dbReference type="PANTHER" id="PTHR47060:SF1">
    <property type="entry name" value="HOMEOBOX PROTEIN NOBOX"/>
    <property type="match status" value="1"/>
</dbReference>
<dbReference type="Proteomes" id="UP000248480">
    <property type="component" value="Unplaced"/>
</dbReference>
<feature type="compositionally biased region" description="Pro residues" evidence="3">
    <location>
        <begin position="444"/>
        <end position="456"/>
    </location>
</feature>
<dbReference type="InterPro" id="IPR042988">
    <property type="entry name" value="NOBOX"/>
</dbReference>
<evidence type="ECO:0000256" key="1">
    <source>
        <dbReference type="PROSITE-ProRule" id="PRU00108"/>
    </source>
</evidence>
<dbReference type="OrthoDB" id="1867783at2759"/>
<proteinExistence type="predicted"/>
<dbReference type="Gene3D" id="1.10.10.60">
    <property type="entry name" value="Homeodomain-like"/>
    <property type="match status" value="1"/>
</dbReference>
<gene>
    <name evidence="7" type="primary">NOBOX</name>
</gene>
<dbReference type="PROSITE" id="PS50071">
    <property type="entry name" value="HOMEOBOX_2"/>
    <property type="match status" value="1"/>
</dbReference>
<feature type="region of interest" description="Disordered" evidence="3">
    <location>
        <begin position="147"/>
        <end position="285"/>
    </location>
</feature>
<organism evidence="6 7">
    <name type="scientific">Trichechus manatus latirostris</name>
    <name type="common">Florida manatee</name>
    <dbReference type="NCBI Taxonomy" id="127582"/>
    <lineage>
        <taxon>Eukaryota</taxon>
        <taxon>Metazoa</taxon>
        <taxon>Chordata</taxon>
        <taxon>Craniata</taxon>
        <taxon>Vertebrata</taxon>
        <taxon>Euteleostomi</taxon>
        <taxon>Mammalia</taxon>
        <taxon>Eutheria</taxon>
        <taxon>Afrotheria</taxon>
        <taxon>Sirenia</taxon>
        <taxon>Trichechidae</taxon>
        <taxon>Trichechus</taxon>
    </lineage>
</organism>
<dbReference type="GO" id="GO:0000981">
    <property type="term" value="F:DNA-binding transcription factor activity, RNA polymerase II-specific"/>
    <property type="evidence" value="ECO:0007669"/>
    <property type="project" value="TreeGrafter"/>
</dbReference>
<evidence type="ECO:0000313" key="6">
    <source>
        <dbReference type="Proteomes" id="UP000248480"/>
    </source>
</evidence>
<feature type="DNA-binding region" description="Homeobox" evidence="1">
    <location>
        <begin position="321"/>
        <end position="400"/>
    </location>
</feature>
<dbReference type="SUPFAM" id="SSF46689">
    <property type="entry name" value="Homeodomain-like"/>
    <property type="match status" value="1"/>
</dbReference>
<dbReference type="CDD" id="cd00086">
    <property type="entry name" value="homeodomain"/>
    <property type="match status" value="1"/>
</dbReference>
<dbReference type="RefSeq" id="XP_012412734.1">
    <property type="nucleotide sequence ID" value="XM_012557280.1"/>
</dbReference>
<evidence type="ECO:0000259" key="5">
    <source>
        <dbReference type="PROSITE" id="PS50071"/>
    </source>
</evidence>
<keyword evidence="1 2" id="KW-0238">DNA-binding</keyword>
<dbReference type="Pfam" id="PF00046">
    <property type="entry name" value="Homeodomain"/>
    <property type="match status" value="1"/>
</dbReference>
<evidence type="ECO:0000313" key="7">
    <source>
        <dbReference type="RefSeq" id="XP_012412734.1"/>
    </source>
</evidence>
<protein>
    <submittedName>
        <fullName evidence="7">Homeobox protein NOBOX</fullName>
    </submittedName>
</protein>
<feature type="chain" id="PRO_5016122517" evidence="4">
    <location>
        <begin position="25"/>
        <end position="728"/>
    </location>
</feature>
<dbReference type="PANTHER" id="PTHR47060">
    <property type="entry name" value="HOMEOBOX PROTEIN NOBOX"/>
    <property type="match status" value="1"/>
</dbReference>
<feature type="compositionally biased region" description="Low complexity" evidence="3">
    <location>
        <begin position="264"/>
        <end position="275"/>
    </location>
</feature>
<sequence length="728" mass="75629">MLSSFCPELLALLLVSWLDPEEQGLLCRIKGSDAVLSLLKVTEETTMLLLWPCAGAAALSSGYGHASAVQSRAQEGPGPTHYQGRPLAAPAPGPSSPGHPLASPFAPAPRPGAERRRGARALMSRWVSAVPPPRDYCTWCLALREPSAPGQEGRDAGTRPLAAGPEVEGLQGPAPQAQDAPGEGLPPTKASGGPPGADAGQGSQPPSSGTGQCPPPSRDRTLDSTGSQSRGKGRSLQAREAKPGKRPSSPAPGQQKKLKVGDLAAAPSPCGAPSGLTPRHPVPCGLGRGPCHLANLLSTLAQDSPDTGRRKEPPEVPCQVRKKTRTLYRSDQLEELERAFQEDHYPDSDKRQDIAQTVGVAPQRIMVIGGGAAGRNLGAPGGSPQQVWFQNRRAKWRRAEKANGKGGKESPVAPAPAEGHGSSAAAEPPPAVSLGSGPGASSQGPPPDAPPEPPVRLAPDRPPDPTRQSEGAHGVTMTPPLFSPPPVRRTSLPFSLGPVHTPQLMPLLLDGGDGSLREGPCASWGTSITSPPTCPYLEELEPQDHQPDHQKGSFPFPPVPQPPLAQPPKPLFSYLHPFPTPSSLTPPLLEDTLFPGPYGPHGGSSQGYFSGPPSGQVLLQPPAGSMGPVPWSDPCLPELPFPGPFCSQALGHPAGAEGYFPDDLFPAPYAQAKSWQPSAGPTMPNAGARPLGMGPPLSKAPEGLLATPQNQPATLDKARGEDRSNLVP</sequence>
<dbReference type="GeneID" id="101354025"/>
<comment type="subcellular location">
    <subcellularLocation>
        <location evidence="1 2">Nucleus</location>
    </subcellularLocation>
</comment>
<dbReference type="AlphaFoldDB" id="A0A2Y9FYV3"/>
<reference evidence="7" key="1">
    <citation type="submission" date="2025-08" db="UniProtKB">
        <authorList>
            <consortium name="RefSeq"/>
        </authorList>
    </citation>
    <scope>IDENTIFICATION</scope>
</reference>
<keyword evidence="6" id="KW-1185">Reference proteome</keyword>
<feature type="compositionally biased region" description="Low complexity" evidence="3">
    <location>
        <begin position="200"/>
        <end position="212"/>
    </location>
</feature>
<keyword evidence="1 2" id="KW-0539">Nucleus</keyword>
<feature type="compositionally biased region" description="Basic and acidic residues" evidence="3">
    <location>
        <begin position="542"/>
        <end position="551"/>
    </location>
</feature>
<feature type="region of interest" description="Disordered" evidence="3">
    <location>
        <begin position="671"/>
        <end position="728"/>
    </location>
</feature>
<dbReference type="GO" id="GO:0005634">
    <property type="term" value="C:nucleus"/>
    <property type="evidence" value="ECO:0007669"/>
    <property type="project" value="UniProtKB-SubCell"/>
</dbReference>
<accession>A0A2Y9FYV3</accession>
<dbReference type="SMART" id="SM00389">
    <property type="entry name" value="HOX"/>
    <property type="match status" value="1"/>
</dbReference>
<feature type="region of interest" description="Disordered" evidence="3">
    <location>
        <begin position="538"/>
        <end position="568"/>
    </location>
</feature>
<feature type="compositionally biased region" description="Basic and acidic residues" evidence="3">
    <location>
        <begin position="716"/>
        <end position="728"/>
    </location>
</feature>
<keyword evidence="4" id="KW-0732">Signal</keyword>